<feature type="domain" description="Peripheral subunit-binding (PSBD)" evidence="12">
    <location>
        <begin position="150"/>
        <end position="187"/>
    </location>
</feature>
<evidence type="ECO:0000259" key="12">
    <source>
        <dbReference type="PROSITE" id="PS51826"/>
    </source>
</evidence>
<comment type="catalytic activity">
    <reaction evidence="8 9">
        <text>N(6)-[(R)-dihydrolipoyl]-L-lysyl-[protein] + acetyl-CoA = N(6)-[(R)-S(8)-acetyldihydrolipoyl]-L-lysyl-[protein] + CoA</text>
        <dbReference type="Rhea" id="RHEA:17017"/>
        <dbReference type="Rhea" id="RHEA-COMP:10475"/>
        <dbReference type="Rhea" id="RHEA-COMP:10478"/>
        <dbReference type="ChEBI" id="CHEBI:57287"/>
        <dbReference type="ChEBI" id="CHEBI:57288"/>
        <dbReference type="ChEBI" id="CHEBI:83100"/>
        <dbReference type="ChEBI" id="CHEBI:83111"/>
        <dbReference type="EC" id="2.3.1.12"/>
    </reaction>
</comment>
<dbReference type="Proteomes" id="UP001162030">
    <property type="component" value="Chromosome"/>
</dbReference>
<keyword evidence="13" id="KW-0670">Pyruvate</keyword>
<dbReference type="InterPro" id="IPR003016">
    <property type="entry name" value="2-oxoA_DH_lipoyl-BS"/>
</dbReference>
<protein>
    <recommendedName>
        <fullName evidence="9">Acetyltransferase component of pyruvate dehydrogenase complex</fullName>
        <ecNumber evidence="9">2.3.1.12</ecNumber>
    </recommendedName>
</protein>
<keyword evidence="3 9" id="KW-0808">Transferase</keyword>
<dbReference type="SUPFAM" id="SSF52777">
    <property type="entry name" value="CoA-dependent acyltransferases"/>
    <property type="match status" value="1"/>
</dbReference>
<organism evidence="13 14">
    <name type="scientific">Methylocaldum szegediense</name>
    <dbReference type="NCBI Taxonomy" id="73780"/>
    <lineage>
        <taxon>Bacteria</taxon>
        <taxon>Pseudomonadati</taxon>
        <taxon>Pseudomonadota</taxon>
        <taxon>Gammaproteobacteria</taxon>
        <taxon>Methylococcales</taxon>
        <taxon>Methylococcaceae</taxon>
        <taxon>Methylocaldum</taxon>
    </lineage>
</organism>
<keyword evidence="4" id="KW-0677">Repeat</keyword>
<evidence type="ECO:0000256" key="1">
    <source>
        <dbReference type="ARBA" id="ARBA00007317"/>
    </source>
</evidence>
<evidence type="ECO:0000313" key="13">
    <source>
        <dbReference type="EMBL" id="CAI8919470.1"/>
    </source>
</evidence>
<dbReference type="Gene3D" id="3.30.559.10">
    <property type="entry name" value="Chloramphenicol acetyltransferase-like domain"/>
    <property type="match status" value="1"/>
</dbReference>
<reference evidence="13 14" key="1">
    <citation type="submission" date="2023-03" db="EMBL/GenBank/DDBJ databases">
        <authorList>
            <person name="Pearce D."/>
        </authorList>
    </citation>
    <scope>NUCLEOTIDE SEQUENCE [LARGE SCALE GENOMIC DNA]</scope>
    <source>
        <strain evidence="13">Msz</strain>
    </source>
</reference>
<comment type="similarity">
    <text evidence="1 9">Belongs to the 2-oxoacid dehydrogenase family.</text>
</comment>
<dbReference type="PROSITE" id="PS00189">
    <property type="entry name" value="LIPOYL"/>
    <property type="match status" value="1"/>
</dbReference>
<evidence type="ECO:0000256" key="5">
    <source>
        <dbReference type="ARBA" id="ARBA00022823"/>
    </source>
</evidence>
<dbReference type="EMBL" id="OX458333">
    <property type="protein sequence ID" value="CAI8919470.1"/>
    <property type="molecule type" value="Genomic_DNA"/>
</dbReference>
<dbReference type="PROSITE" id="PS51826">
    <property type="entry name" value="PSBD"/>
    <property type="match status" value="1"/>
</dbReference>
<comment type="function">
    <text evidence="7">The pyruvate dehydrogenase complex catalyzes the overall conversion of pyruvate to acetyl-CoA and CO(2). It contains multiple copies of three enzymatic components: pyruvate dehydrogenase (E1), dihydrolipoamide acetyltransferase (E2) and lipoamide dehydrogenase (E3).</text>
</comment>
<dbReference type="InterPro" id="IPR023213">
    <property type="entry name" value="CAT-like_dom_sf"/>
</dbReference>
<sequence>MAVLKEVVVPDIGDFKNVEIIEVLVKPGDVVNVEDSLITLESDKAAMEVPSPFAGVVKTMKVNVGDRVSQGSPILQLEVQDQAEAKPAEEPAPVVEAKPEKVVAEEVEAKPVAEPTKPVPAEPQSKPTPSPVIAERALKAAEEDLAHPPHASPSVRKFARELGADLRKIKGTGPKGRILKEDVQAFVKESLKRAEQALAGGVLAMPPQPEIDFAQFGVIDRLPLSRIKRLSGPNLHRSWVSIPHVTQHDEADITDLEAFRQSLKSEAEKQNVKLTFLPFVMKAVVAALKAFPTFNSSLAGNGEELILKKYYHLGVAVDTPEGLVVPVVRDVDQKGIFDLARELAELSAKARGKKLRSNDLEGASFTISSLGGIGGTAFTPIINPPQVAILGLSRAQTKPVYQDGQFVPRLMLPLSLSYDHRVIDGAEAARFTVYLAGLLAELRRVLL</sequence>
<dbReference type="CDD" id="cd06849">
    <property type="entry name" value="lipoyl_domain"/>
    <property type="match status" value="1"/>
</dbReference>
<dbReference type="PANTHER" id="PTHR43178">
    <property type="entry name" value="DIHYDROLIPOAMIDE ACETYLTRANSFERASE COMPONENT OF PYRUVATE DEHYDROGENASE COMPLEX"/>
    <property type="match status" value="1"/>
</dbReference>
<dbReference type="PROSITE" id="PS50968">
    <property type="entry name" value="BIOTINYL_LIPOYL"/>
    <property type="match status" value="1"/>
</dbReference>
<evidence type="ECO:0000256" key="2">
    <source>
        <dbReference type="ARBA" id="ARBA00011484"/>
    </source>
</evidence>
<evidence type="ECO:0000256" key="6">
    <source>
        <dbReference type="ARBA" id="ARBA00023315"/>
    </source>
</evidence>
<dbReference type="GO" id="GO:0004742">
    <property type="term" value="F:dihydrolipoyllysine-residue acetyltransferase activity"/>
    <property type="evidence" value="ECO:0007669"/>
    <property type="project" value="UniProtKB-EC"/>
</dbReference>
<dbReference type="InterPro" id="IPR011053">
    <property type="entry name" value="Single_hybrid_motif"/>
</dbReference>
<evidence type="ECO:0000259" key="11">
    <source>
        <dbReference type="PROSITE" id="PS50968"/>
    </source>
</evidence>
<dbReference type="SUPFAM" id="SSF47005">
    <property type="entry name" value="Peripheral subunit-binding domain of 2-oxo acid dehydrogenase complex"/>
    <property type="match status" value="1"/>
</dbReference>
<dbReference type="Gene3D" id="4.10.320.10">
    <property type="entry name" value="E3-binding domain"/>
    <property type="match status" value="1"/>
</dbReference>
<dbReference type="SUPFAM" id="SSF51230">
    <property type="entry name" value="Single hybrid motif"/>
    <property type="match status" value="1"/>
</dbReference>
<evidence type="ECO:0000256" key="10">
    <source>
        <dbReference type="SAM" id="MobiDB-lite"/>
    </source>
</evidence>
<evidence type="ECO:0000256" key="7">
    <source>
        <dbReference type="ARBA" id="ARBA00025211"/>
    </source>
</evidence>
<dbReference type="InterPro" id="IPR000089">
    <property type="entry name" value="Biotin_lipoyl"/>
</dbReference>
<dbReference type="RefSeq" id="WP_026609344.1">
    <property type="nucleotide sequence ID" value="NZ_OX458333.1"/>
</dbReference>
<dbReference type="InterPro" id="IPR050743">
    <property type="entry name" value="2-oxoacid_DH_E2_comp"/>
</dbReference>
<dbReference type="InterPro" id="IPR006256">
    <property type="entry name" value="AcTrfase_Pyrv_DH_cplx"/>
</dbReference>
<evidence type="ECO:0000313" key="14">
    <source>
        <dbReference type="Proteomes" id="UP001162030"/>
    </source>
</evidence>
<feature type="compositionally biased region" description="Pro residues" evidence="10">
    <location>
        <begin position="117"/>
        <end position="130"/>
    </location>
</feature>
<dbReference type="PANTHER" id="PTHR43178:SF2">
    <property type="entry name" value="DIHYDROLIPOYLLYSINE-RESIDUE ACETYLTRANSFERASE COMPONENT OF PYRUVATE DEHYDROGENASE COMPLEX"/>
    <property type="match status" value="1"/>
</dbReference>
<dbReference type="InterPro" id="IPR004167">
    <property type="entry name" value="PSBD"/>
</dbReference>
<evidence type="ECO:0000256" key="8">
    <source>
        <dbReference type="ARBA" id="ARBA00048370"/>
    </source>
</evidence>
<dbReference type="Gene3D" id="2.40.50.100">
    <property type="match status" value="1"/>
</dbReference>
<keyword evidence="14" id="KW-1185">Reference proteome</keyword>
<evidence type="ECO:0000256" key="9">
    <source>
        <dbReference type="RuleBase" id="RU361137"/>
    </source>
</evidence>
<gene>
    <name evidence="13" type="primary">pdhB</name>
    <name evidence="13" type="ORF">MSZNOR_3811</name>
</gene>
<proteinExistence type="inferred from homology"/>
<dbReference type="NCBIfam" id="TIGR01348">
    <property type="entry name" value="PDHac_trf_long"/>
    <property type="match status" value="1"/>
</dbReference>
<evidence type="ECO:0000256" key="3">
    <source>
        <dbReference type="ARBA" id="ARBA00022679"/>
    </source>
</evidence>
<evidence type="ECO:0000256" key="4">
    <source>
        <dbReference type="ARBA" id="ARBA00022737"/>
    </source>
</evidence>
<keyword evidence="6 9" id="KW-0012">Acyltransferase</keyword>
<keyword evidence="5 9" id="KW-0450">Lipoyl</keyword>
<feature type="region of interest" description="Disordered" evidence="10">
    <location>
        <begin position="107"/>
        <end position="131"/>
    </location>
</feature>
<dbReference type="Pfam" id="PF02817">
    <property type="entry name" value="E3_binding"/>
    <property type="match status" value="1"/>
</dbReference>
<comment type="subunit">
    <text evidence="2 9">Forms a 24-polypeptide structural core with octahedral symmetry.</text>
</comment>
<name>A0ABN8X771_9GAMM</name>
<dbReference type="InterPro" id="IPR036625">
    <property type="entry name" value="E3-bd_dom_sf"/>
</dbReference>
<dbReference type="Pfam" id="PF00198">
    <property type="entry name" value="2-oxoacid_dh"/>
    <property type="match status" value="1"/>
</dbReference>
<dbReference type="InterPro" id="IPR001078">
    <property type="entry name" value="2-oxoacid_DH_actylTfrase"/>
</dbReference>
<feature type="domain" description="Lipoyl-binding" evidence="11">
    <location>
        <begin position="4"/>
        <end position="78"/>
    </location>
</feature>
<dbReference type="EC" id="2.3.1.12" evidence="9"/>
<dbReference type="Pfam" id="PF00364">
    <property type="entry name" value="Biotin_lipoyl"/>
    <property type="match status" value="1"/>
</dbReference>
<accession>A0ABN8X771</accession>
<comment type="cofactor">
    <cofactor evidence="9">
        <name>(R)-lipoate</name>
        <dbReference type="ChEBI" id="CHEBI:83088"/>
    </cofactor>
    <text evidence="9">Binds 1 lipoyl cofactor covalently.</text>
</comment>